<name>E3I0T2_RHOVT</name>
<dbReference type="SUPFAM" id="SSF54373">
    <property type="entry name" value="FAD-linked reductases, C-terminal domain"/>
    <property type="match status" value="1"/>
</dbReference>
<dbReference type="InterPro" id="IPR050493">
    <property type="entry name" value="FAD-dep_Monooxygenase_BioMet"/>
</dbReference>
<dbReference type="InterPro" id="IPR036188">
    <property type="entry name" value="FAD/NAD-bd_sf"/>
</dbReference>
<evidence type="ECO:0000256" key="1">
    <source>
        <dbReference type="ARBA" id="ARBA00023002"/>
    </source>
</evidence>
<dbReference type="GO" id="GO:0004497">
    <property type="term" value="F:monooxygenase activity"/>
    <property type="evidence" value="ECO:0007669"/>
    <property type="project" value="UniProtKB-KW"/>
</dbReference>
<dbReference type="RefSeq" id="WP_013419558.1">
    <property type="nucleotide sequence ID" value="NC_014664.1"/>
</dbReference>
<dbReference type="HOGENOM" id="CLU_009665_19_5_5"/>
<evidence type="ECO:0000313" key="5">
    <source>
        <dbReference type="Proteomes" id="UP000001399"/>
    </source>
</evidence>
<protein>
    <submittedName>
        <fullName evidence="4">FAD-dependent pyridine nucleotide-disulfide oxidoreductase</fullName>
    </submittedName>
</protein>
<gene>
    <name evidence="4" type="ordered locus">Rvan_1936</name>
</gene>
<evidence type="ECO:0000259" key="3">
    <source>
        <dbReference type="Pfam" id="PF01494"/>
    </source>
</evidence>
<keyword evidence="5" id="KW-1185">Reference proteome</keyword>
<dbReference type="EMBL" id="CP002292">
    <property type="protein sequence ID" value="ADP71172.1"/>
    <property type="molecule type" value="Genomic_DNA"/>
</dbReference>
<dbReference type="PRINTS" id="PR00420">
    <property type="entry name" value="RNGMNOXGNASE"/>
</dbReference>
<dbReference type="InterPro" id="IPR002938">
    <property type="entry name" value="FAD-bd"/>
</dbReference>
<evidence type="ECO:0000256" key="2">
    <source>
        <dbReference type="ARBA" id="ARBA00023033"/>
    </source>
</evidence>
<dbReference type="PANTHER" id="PTHR13789">
    <property type="entry name" value="MONOOXYGENASE"/>
    <property type="match status" value="1"/>
</dbReference>
<dbReference type="Proteomes" id="UP000001399">
    <property type="component" value="Chromosome"/>
</dbReference>
<keyword evidence="2" id="KW-0503">Monooxygenase</keyword>
<keyword evidence="1" id="KW-0560">Oxidoreductase</keyword>
<dbReference type="Pfam" id="PF01494">
    <property type="entry name" value="FAD_binding_3"/>
    <property type="match status" value="1"/>
</dbReference>
<organism evidence="4 5">
    <name type="scientific">Rhodomicrobium vannielii (strain ATCC 17100 / DSM 162 / LMG 4299 / NCIMB 10020 / ATH 3.1.1)</name>
    <dbReference type="NCBI Taxonomy" id="648757"/>
    <lineage>
        <taxon>Bacteria</taxon>
        <taxon>Pseudomonadati</taxon>
        <taxon>Pseudomonadota</taxon>
        <taxon>Alphaproteobacteria</taxon>
        <taxon>Hyphomicrobiales</taxon>
        <taxon>Hyphomicrobiaceae</taxon>
        <taxon>Rhodomicrobium</taxon>
    </lineage>
</organism>
<proteinExistence type="predicted"/>
<accession>E3I0T2</accession>
<dbReference type="OrthoDB" id="4230779at2"/>
<dbReference type="AlphaFoldDB" id="E3I0T2"/>
<dbReference type="STRING" id="648757.Rvan_1936"/>
<dbReference type="SUPFAM" id="SSF51905">
    <property type="entry name" value="FAD/NAD(P)-binding domain"/>
    <property type="match status" value="1"/>
</dbReference>
<dbReference type="Gene3D" id="3.50.50.60">
    <property type="entry name" value="FAD/NAD(P)-binding domain"/>
    <property type="match status" value="1"/>
</dbReference>
<feature type="domain" description="FAD-binding" evidence="3">
    <location>
        <begin position="9"/>
        <end position="347"/>
    </location>
</feature>
<dbReference type="GO" id="GO:0071949">
    <property type="term" value="F:FAD binding"/>
    <property type="evidence" value="ECO:0007669"/>
    <property type="project" value="InterPro"/>
</dbReference>
<dbReference type="eggNOG" id="COG0654">
    <property type="taxonomic scope" value="Bacteria"/>
</dbReference>
<sequence length="388" mass="41883">MTNSAQKEKIAIAGAGIAGLSAAIALRLAGHPVDIFEAEPKLQPFGAGIQIGPNATRILESWNVALLGTACEPENIEIHNARTGSLLNTVPLREAARARYGAPYVTVLRKDLQNALLSRARDLGAVPKYSSPVTGAEMTKDGFQVTAGGRPYTLDALIGADGIGSAVRKFAWGKKQPVSANAVAWRAILPITAVPEAARKNIGVWMATGGHFVHYPVSGGSSLNGVLVLDDDYRNDGEPDRNDPLPYLLHRLEGWAPQVRETVSSTKAWLPWQLRGLEKWDGGHGRVQCIGDAWHAMRPYLASGGVMAIEDGAALASVLSGKGSIEAKLARFREKRAARVWQVAERSALIGRIYHVAQPFDVVRDLAIKKSSPAKLLERNDWLYNTRV</sequence>
<dbReference type="PANTHER" id="PTHR13789:SF309">
    <property type="entry name" value="PUTATIVE (AFU_ORTHOLOGUE AFUA_6G14510)-RELATED"/>
    <property type="match status" value="1"/>
</dbReference>
<reference evidence="5" key="1">
    <citation type="journal article" date="2011" name="J. Bacteriol.">
        <title>Genome sequences of eight morphologically diverse alphaproteobacteria.</title>
        <authorList>
            <consortium name="US DOE Joint Genome Institute"/>
            <person name="Brown P.J."/>
            <person name="Kysela D.T."/>
            <person name="Buechlein A."/>
            <person name="Hemmerich C."/>
            <person name="Brun Y.V."/>
        </authorList>
    </citation>
    <scope>NUCLEOTIDE SEQUENCE [LARGE SCALE GENOMIC DNA]</scope>
    <source>
        <strain evidence="5">ATCC 17100 / ATH 3.1.1 / DSM 162 / LMG 4299</strain>
    </source>
</reference>
<evidence type="ECO:0000313" key="4">
    <source>
        <dbReference type="EMBL" id="ADP71172.1"/>
    </source>
</evidence>
<dbReference type="KEGG" id="rva:Rvan_1936"/>